<feature type="non-terminal residue" evidence="1">
    <location>
        <position position="1"/>
    </location>
</feature>
<sequence length="34" mass="3973">QSLRVRDEVRADIFLAFTQLACCLITFKQHAKFC</sequence>
<comment type="caution">
    <text evidence="1">The sequence shown here is derived from an EMBL/GenBank/DDBJ whole genome shotgun (WGS) entry which is preliminary data.</text>
</comment>
<dbReference type="AlphaFoldDB" id="A0A318S081"/>
<keyword evidence="2" id="KW-1185">Reference proteome</keyword>
<protein>
    <recommendedName>
        <fullName evidence="3">DDE family transposase</fullName>
    </recommendedName>
</protein>
<dbReference type="Proteomes" id="UP000248326">
    <property type="component" value="Unassembled WGS sequence"/>
</dbReference>
<evidence type="ECO:0000313" key="2">
    <source>
        <dbReference type="Proteomes" id="UP000248326"/>
    </source>
</evidence>
<gene>
    <name evidence="1" type="ORF">DES52_1301</name>
</gene>
<evidence type="ECO:0000313" key="1">
    <source>
        <dbReference type="EMBL" id="PYE48358.1"/>
    </source>
</evidence>
<organism evidence="1 2">
    <name type="scientific">Deinococcus yavapaiensis KR-236</name>
    <dbReference type="NCBI Taxonomy" id="694435"/>
    <lineage>
        <taxon>Bacteria</taxon>
        <taxon>Thermotogati</taxon>
        <taxon>Deinococcota</taxon>
        <taxon>Deinococci</taxon>
        <taxon>Deinococcales</taxon>
        <taxon>Deinococcaceae</taxon>
        <taxon>Deinococcus</taxon>
    </lineage>
</organism>
<accession>A0A318S081</accession>
<evidence type="ECO:0008006" key="3">
    <source>
        <dbReference type="Google" id="ProtNLM"/>
    </source>
</evidence>
<proteinExistence type="predicted"/>
<name>A0A318S081_9DEIO</name>
<dbReference type="EMBL" id="QJSX01000030">
    <property type="protein sequence ID" value="PYE48358.1"/>
    <property type="molecule type" value="Genomic_DNA"/>
</dbReference>
<reference evidence="1 2" key="1">
    <citation type="submission" date="2018-06" db="EMBL/GenBank/DDBJ databases">
        <title>Genomic Encyclopedia of Type Strains, Phase IV (KMG-IV): sequencing the most valuable type-strain genomes for metagenomic binning, comparative biology and taxonomic classification.</title>
        <authorList>
            <person name="Goeker M."/>
        </authorList>
    </citation>
    <scope>NUCLEOTIDE SEQUENCE [LARGE SCALE GENOMIC DNA]</scope>
    <source>
        <strain evidence="1 2">DSM 18048</strain>
    </source>
</reference>